<feature type="transmembrane region" description="Helical" evidence="1">
    <location>
        <begin position="32"/>
        <end position="58"/>
    </location>
</feature>
<evidence type="ECO:0000313" key="2">
    <source>
        <dbReference type="EMBL" id="KAJ7736758.1"/>
    </source>
</evidence>
<name>A0AAD7MXU3_9AGAR</name>
<keyword evidence="1" id="KW-0812">Transmembrane</keyword>
<keyword evidence="1" id="KW-1133">Transmembrane helix</keyword>
<gene>
    <name evidence="2" type="ORF">DFH07DRAFT_842705</name>
</gene>
<comment type="caution">
    <text evidence="2">The sequence shown here is derived from an EMBL/GenBank/DDBJ whole genome shotgun (WGS) entry which is preliminary data.</text>
</comment>
<dbReference type="Proteomes" id="UP001215280">
    <property type="component" value="Unassembled WGS sequence"/>
</dbReference>
<protein>
    <submittedName>
        <fullName evidence="2">Uncharacterized protein</fullName>
    </submittedName>
</protein>
<accession>A0AAD7MXU3</accession>
<evidence type="ECO:0000313" key="3">
    <source>
        <dbReference type="Proteomes" id="UP001215280"/>
    </source>
</evidence>
<feature type="transmembrane region" description="Helical" evidence="1">
    <location>
        <begin position="6"/>
        <end position="25"/>
    </location>
</feature>
<proteinExistence type="predicted"/>
<dbReference type="AlphaFoldDB" id="A0AAD7MXU3"/>
<organism evidence="2 3">
    <name type="scientific">Mycena maculata</name>
    <dbReference type="NCBI Taxonomy" id="230809"/>
    <lineage>
        <taxon>Eukaryota</taxon>
        <taxon>Fungi</taxon>
        <taxon>Dikarya</taxon>
        <taxon>Basidiomycota</taxon>
        <taxon>Agaricomycotina</taxon>
        <taxon>Agaricomycetes</taxon>
        <taxon>Agaricomycetidae</taxon>
        <taxon>Agaricales</taxon>
        <taxon>Marasmiineae</taxon>
        <taxon>Mycenaceae</taxon>
        <taxon>Mycena</taxon>
    </lineage>
</organism>
<reference evidence="2" key="1">
    <citation type="submission" date="2023-03" db="EMBL/GenBank/DDBJ databases">
        <title>Massive genome expansion in bonnet fungi (Mycena s.s.) driven by repeated elements and novel gene families across ecological guilds.</title>
        <authorList>
            <consortium name="Lawrence Berkeley National Laboratory"/>
            <person name="Harder C.B."/>
            <person name="Miyauchi S."/>
            <person name="Viragh M."/>
            <person name="Kuo A."/>
            <person name="Thoen E."/>
            <person name="Andreopoulos B."/>
            <person name="Lu D."/>
            <person name="Skrede I."/>
            <person name="Drula E."/>
            <person name="Henrissat B."/>
            <person name="Morin E."/>
            <person name="Kohler A."/>
            <person name="Barry K."/>
            <person name="LaButti K."/>
            <person name="Morin E."/>
            <person name="Salamov A."/>
            <person name="Lipzen A."/>
            <person name="Mereny Z."/>
            <person name="Hegedus B."/>
            <person name="Baldrian P."/>
            <person name="Stursova M."/>
            <person name="Weitz H."/>
            <person name="Taylor A."/>
            <person name="Grigoriev I.V."/>
            <person name="Nagy L.G."/>
            <person name="Martin F."/>
            <person name="Kauserud H."/>
        </authorList>
    </citation>
    <scope>NUCLEOTIDE SEQUENCE</scope>
    <source>
        <strain evidence="2">CBHHK188m</strain>
    </source>
</reference>
<dbReference type="EMBL" id="JARJLG010000147">
    <property type="protein sequence ID" value="KAJ7736758.1"/>
    <property type="molecule type" value="Genomic_DNA"/>
</dbReference>
<evidence type="ECO:0000256" key="1">
    <source>
        <dbReference type="SAM" id="Phobius"/>
    </source>
</evidence>
<sequence>MSSFSALFSTSLTMGCIISCISGIFQCIGDCIMGIIGMVAGCLECLVAAIASCLAAIANCLTCGACRSRRGTF</sequence>
<keyword evidence="3" id="KW-1185">Reference proteome</keyword>
<keyword evidence="1" id="KW-0472">Membrane</keyword>